<evidence type="ECO:0000313" key="2">
    <source>
        <dbReference type="EMBL" id="MDC0668760.1"/>
    </source>
</evidence>
<dbReference type="RefSeq" id="WP_271998243.1">
    <property type="nucleotide sequence ID" value="NZ_JAQNDN010000005.1"/>
</dbReference>
<sequence length="201" mass="22338">MVRSHLHLVAAALLLALRPEPVAACKPPQFVAERLDFALVGARKAGQPMALDRLPPTLRASSTPYGHMLVRDIGVLKLMDATSPLPAATERYLRRQRRLARPVCAILVYREPATPGRYTPDHDIHVTSTAWTELWPQDVPGIVEFTADRTRMLVTIDRPGDLLELEYRLTGATFSSCDVTGEAHPPVVLAVLALALRRRRR</sequence>
<keyword evidence="1" id="KW-0732">Signal</keyword>
<keyword evidence="3" id="KW-1185">Reference proteome</keyword>
<dbReference type="EMBL" id="JAQNDN010000005">
    <property type="protein sequence ID" value="MDC0668760.1"/>
    <property type="molecule type" value="Genomic_DNA"/>
</dbReference>
<proteinExistence type="predicted"/>
<organism evidence="2 3">
    <name type="scientific">Nannocystis radixulma</name>
    <dbReference type="NCBI Taxonomy" id="2995305"/>
    <lineage>
        <taxon>Bacteria</taxon>
        <taxon>Pseudomonadati</taxon>
        <taxon>Myxococcota</taxon>
        <taxon>Polyangia</taxon>
        <taxon>Nannocystales</taxon>
        <taxon>Nannocystaceae</taxon>
        <taxon>Nannocystis</taxon>
    </lineage>
</organism>
<accession>A0ABT5B3T7</accession>
<name>A0ABT5B3T7_9BACT</name>
<feature type="signal peptide" evidence="1">
    <location>
        <begin position="1"/>
        <end position="23"/>
    </location>
</feature>
<dbReference type="Proteomes" id="UP001217838">
    <property type="component" value="Unassembled WGS sequence"/>
</dbReference>
<comment type="caution">
    <text evidence="2">The sequence shown here is derived from an EMBL/GenBank/DDBJ whole genome shotgun (WGS) entry which is preliminary data.</text>
</comment>
<reference evidence="2 3" key="1">
    <citation type="submission" date="2022-11" db="EMBL/GenBank/DDBJ databases">
        <title>Minimal conservation of predation-associated metabolite biosynthetic gene clusters underscores biosynthetic potential of Myxococcota including descriptions for ten novel species: Archangium lansinium sp. nov., Myxococcus landrumus sp. nov., Nannocystis bai.</title>
        <authorList>
            <person name="Ahearne A."/>
            <person name="Stevens C."/>
            <person name="Dowd S."/>
        </authorList>
    </citation>
    <scope>NUCLEOTIDE SEQUENCE [LARGE SCALE GENOMIC DNA]</scope>
    <source>
        <strain evidence="2 3">NCELM</strain>
    </source>
</reference>
<gene>
    <name evidence="2" type="ORF">POL58_13485</name>
</gene>
<evidence type="ECO:0000313" key="3">
    <source>
        <dbReference type="Proteomes" id="UP001217838"/>
    </source>
</evidence>
<evidence type="ECO:0000256" key="1">
    <source>
        <dbReference type="SAM" id="SignalP"/>
    </source>
</evidence>
<protein>
    <submittedName>
        <fullName evidence="2">MYXO-CTERM sorting domain-containing protein</fullName>
    </submittedName>
</protein>
<feature type="chain" id="PRO_5045643232" evidence="1">
    <location>
        <begin position="24"/>
        <end position="201"/>
    </location>
</feature>
<dbReference type="InterPro" id="IPR024038">
    <property type="entry name" value="MYXO-CTERM"/>
</dbReference>
<dbReference type="NCBIfam" id="TIGR03901">
    <property type="entry name" value="MYXO-CTERM"/>
    <property type="match status" value="1"/>
</dbReference>